<reference evidence="1 2" key="1">
    <citation type="journal article" date="2015" name="Nat. Commun.">
        <title>Lucilia cuprina genome unlocks parasitic fly biology to underpin future interventions.</title>
        <authorList>
            <person name="Anstead C.A."/>
            <person name="Korhonen P.K."/>
            <person name="Young N.D."/>
            <person name="Hall R.S."/>
            <person name="Jex A.R."/>
            <person name="Murali S.C."/>
            <person name="Hughes D.S."/>
            <person name="Lee S.F."/>
            <person name="Perry T."/>
            <person name="Stroehlein A.J."/>
            <person name="Ansell B.R."/>
            <person name="Breugelmans B."/>
            <person name="Hofmann A."/>
            <person name="Qu J."/>
            <person name="Dugan S."/>
            <person name="Lee S.L."/>
            <person name="Chao H."/>
            <person name="Dinh H."/>
            <person name="Han Y."/>
            <person name="Doddapaneni H.V."/>
            <person name="Worley K.C."/>
            <person name="Muzny D.M."/>
            <person name="Ioannidis P."/>
            <person name="Waterhouse R.M."/>
            <person name="Zdobnov E.M."/>
            <person name="James P.J."/>
            <person name="Bagnall N.H."/>
            <person name="Kotze A.C."/>
            <person name="Gibbs R.A."/>
            <person name="Richards S."/>
            <person name="Batterham P."/>
            <person name="Gasser R.B."/>
        </authorList>
    </citation>
    <scope>NUCLEOTIDE SEQUENCE [LARGE SCALE GENOMIC DNA]</scope>
    <source>
        <strain evidence="1 2">LS</strain>
        <tissue evidence="1">Full body</tissue>
    </source>
</reference>
<comment type="caution">
    <text evidence="1">The sequence shown here is derived from an EMBL/GenBank/DDBJ whole genome shotgun (WGS) entry which is preliminary data.</text>
</comment>
<dbReference type="AlphaFoldDB" id="A0A0L0BYS4"/>
<evidence type="ECO:0000313" key="2">
    <source>
        <dbReference type="Proteomes" id="UP000037069"/>
    </source>
</evidence>
<evidence type="ECO:0000313" key="1">
    <source>
        <dbReference type="EMBL" id="KNC25197.1"/>
    </source>
</evidence>
<sequence length="152" mass="17380">MLAKQTKKPAFLCLFYSWENKNTFEIYPKVVAADDFVISAFVAPAGYYTWAPATAEDTVADGIAAAVALYALYIQFYRVVAFDIYIKRIIHLGLHLTICSIFCTITQKPEYFPNSNLYKFNVALREIITKMTPLKHFKKQYLEMVQGNVANQ</sequence>
<name>A0A0L0BYS4_LUCCU</name>
<accession>A0A0L0BYS4</accession>
<protein>
    <submittedName>
        <fullName evidence="1">Uncharacterized protein</fullName>
    </submittedName>
</protein>
<proteinExistence type="predicted"/>
<dbReference type="Proteomes" id="UP000037069">
    <property type="component" value="Unassembled WGS sequence"/>
</dbReference>
<gene>
    <name evidence="1" type="ORF">FF38_08251</name>
</gene>
<dbReference type="EMBL" id="JRES01001143">
    <property type="protein sequence ID" value="KNC25197.1"/>
    <property type="molecule type" value="Genomic_DNA"/>
</dbReference>
<keyword evidence="2" id="KW-1185">Reference proteome</keyword>
<organism evidence="1 2">
    <name type="scientific">Lucilia cuprina</name>
    <name type="common">Green bottle fly</name>
    <name type="synonym">Australian sheep blowfly</name>
    <dbReference type="NCBI Taxonomy" id="7375"/>
    <lineage>
        <taxon>Eukaryota</taxon>
        <taxon>Metazoa</taxon>
        <taxon>Ecdysozoa</taxon>
        <taxon>Arthropoda</taxon>
        <taxon>Hexapoda</taxon>
        <taxon>Insecta</taxon>
        <taxon>Pterygota</taxon>
        <taxon>Neoptera</taxon>
        <taxon>Endopterygota</taxon>
        <taxon>Diptera</taxon>
        <taxon>Brachycera</taxon>
        <taxon>Muscomorpha</taxon>
        <taxon>Oestroidea</taxon>
        <taxon>Calliphoridae</taxon>
        <taxon>Luciliinae</taxon>
        <taxon>Lucilia</taxon>
    </lineage>
</organism>